<dbReference type="SUPFAM" id="SSF63829">
    <property type="entry name" value="Calcium-dependent phosphotriesterase"/>
    <property type="match status" value="1"/>
</dbReference>
<feature type="signal peptide" evidence="2">
    <location>
        <begin position="1"/>
        <end position="34"/>
    </location>
</feature>
<proteinExistence type="predicted"/>
<dbReference type="AlphaFoldDB" id="A0A934NMZ6"/>
<evidence type="ECO:0000256" key="1">
    <source>
        <dbReference type="SAM" id="MobiDB-lite"/>
    </source>
</evidence>
<dbReference type="PANTHER" id="PTHR19328">
    <property type="entry name" value="HEDGEHOG-INTERACTING PROTEIN"/>
    <property type="match status" value="1"/>
</dbReference>
<keyword evidence="5" id="KW-1185">Reference proteome</keyword>
<dbReference type="Pfam" id="PF07995">
    <property type="entry name" value="GSDH"/>
    <property type="match status" value="1"/>
</dbReference>
<feature type="region of interest" description="Disordered" evidence="1">
    <location>
        <begin position="39"/>
        <end position="80"/>
    </location>
</feature>
<evidence type="ECO:0000259" key="3">
    <source>
        <dbReference type="Pfam" id="PF07995"/>
    </source>
</evidence>
<name>A0A934NMZ6_9NOCA</name>
<reference evidence="4" key="1">
    <citation type="submission" date="2020-12" db="EMBL/GenBank/DDBJ databases">
        <title>Antrihabitans popcorni sp. nov. and Antrihabitans auranticaus sp. nov., isolated from a larva cave.</title>
        <authorList>
            <person name="Lee S.D."/>
            <person name="Kim I.S."/>
        </authorList>
    </citation>
    <scope>NUCLEOTIDE SEQUENCE</scope>
    <source>
        <strain evidence="4">YC3-6</strain>
    </source>
</reference>
<gene>
    <name evidence="4" type="ORF">JGU71_04605</name>
</gene>
<feature type="region of interest" description="Disordered" evidence="1">
    <location>
        <begin position="355"/>
        <end position="382"/>
    </location>
</feature>
<organism evidence="4 5">
    <name type="scientific">Antrihabitans stalagmiti</name>
    <dbReference type="NCBI Taxonomy" id="2799499"/>
    <lineage>
        <taxon>Bacteria</taxon>
        <taxon>Bacillati</taxon>
        <taxon>Actinomycetota</taxon>
        <taxon>Actinomycetes</taxon>
        <taxon>Mycobacteriales</taxon>
        <taxon>Nocardiaceae</taxon>
        <taxon>Antrihabitans</taxon>
    </lineage>
</organism>
<dbReference type="Proteomes" id="UP000655868">
    <property type="component" value="Unassembled WGS sequence"/>
</dbReference>
<evidence type="ECO:0000313" key="5">
    <source>
        <dbReference type="Proteomes" id="UP000655868"/>
    </source>
</evidence>
<feature type="domain" description="Glucose/Sorbosone dehydrogenase" evidence="3">
    <location>
        <begin position="93"/>
        <end position="228"/>
    </location>
</feature>
<dbReference type="InterPro" id="IPR012938">
    <property type="entry name" value="Glc/Sorbosone_DH"/>
</dbReference>
<protein>
    <submittedName>
        <fullName evidence="4">PQQ-dependent sugar dehydrogenase</fullName>
    </submittedName>
</protein>
<dbReference type="InterPro" id="IPR011042">
    <property type="entry name" value="6-blade_b-propeller_TolB-like"/>
</dbReference>
<keyword evidence="2" id="KW-0732">Signal</keyword>
<comment type="caution">
    <text evidence="4">The sequence shown here is derived from an EMBL/GenBank/DDBJ whole genome shotgun (WGS) entry which is preliminary data.</text>
</comment>
<sequence>MTLASPGARMRPARRRRGVTAVSALLLLVLTGCARFDDAASSPFSPEPTAGPAEVGPRTDRPPTSTSRPPRPSGPCIDPDPNVVATCLDTTGGIVVLPDGSGALIAERRTGRILRVAPELPAAEIARIDVDGSSDGGLLDLALSPTFLEDGLIYAYITTGSDNRVVRIAAGDTPKPVLEGIPRGATGNAGALDFVNENELVVLTGDAGNPAAAADPGSLAGKLLRLDRPNVGQPATPRVVVSGIGVAGDVCLEPGGTIWVTDRTGVEDRLQKVNPEGAVSSAWTWPDRPGVAGCAAGSGVVAVALTGARAVAMMTVDQGTGSITAAPTLLAQNQYGQLGGATPGPDGAIWVGTVNKTGGEPGPNDDRVVRIPLPGDGGGGPD</sequence>
<evidence type="ECO:0000313" key="4">
    <source>
        <dbReference type="EMBL" id="MBJ8338157.1"/>
    </source>
</evidence>
<accession>A0A934NMZ6</accession>
<dbReference type="Gene3D" id="2.120.10.30">
    <property type="entry name" value="TolB, C-terminal domain"/>
    <property type="match status" value="1"/>
</dbReference>
<dbReference type="InterPro" id="IPR011041">
    <property type="entry name" value="Quinoprot_gluc/sorb_DH_b-prop"/>
</dbReference>
<dbReference type="EMBL" id="JAEMNV010000002">
    <property type="protein sequence ID" value="MBJ8338157.1"/>
    <property type="molecule type" value="Genomic_DNA"/>
</dbReference>
<feature type="chain" id="PRO_5039545286" evidence="2">
    <location>
        <begin position="35"/>
        <end position="382"/>
    </location>
</feature>
<dbReference type="RefSeq" id="WP_199702890.1">
    <property type="nucleotide sequence ID" value="NZ_JAEMNV010000002.1"/>
</dbReference>
<evidence type="ECO:0000256" key="2">
    <source>
        <dbReference type="SAM" id="SignalP"/>
    </source>
</evidence>
<dbReference type="PANTHER" id="PTHR19328:SF13">
    <property type="entry name" value="HIPL1 PROTEIN"/>
    <property type="match status" value="1"/>
</dbReference>
<dbReference type="SUPFAM" id="SSF50952">
    <property type="entry name" value="Soluble quinoprotein glucose dehydrogenase"/>
    <property type="match status" value="1"/>
</dbReference>